<sequence>MPRVTQAFRDRQRARICVAAARCFARAGFHATSMDDVIGETGMSSATVYRHFPGGKQEIIREVCTLRIGRVVEHLDRLVGTTPLPGVAEAFASVPGILHDSETGTDFNTTARIAVNAWSEMPRDPGLREEMRNHYLIIRTHLLALATRWSQEGTVSCAPGVTAEIFLRTTLGLLAEEAIFGGVDTSGAGDRLQHVLETLPPDDHVPSS</sequence>
<dbReference type="GO" id="GO:0000976">
    <property type="term" value="F:transcription cis-regulatory region binding"/>
    <property type="evidence" value="ECO:0007669"/>
    <property type="project" value="TreeGrafter"/>
</dbReference>
<evidence type="ECO:0000313" key="4">
    <source>
        <dbReference type="EMBL" id="VEH69527.1"/>
    </source>
</evidence>
<name>A0A3N4CVR1_9ACTN</name>
<evidence type="ECO:0000259" key="2">
    <source>
        <dbReference type="Pfam" id="PF00440"/>
    </source>
</evidence>
<dbReference type="SUPFAM" id="SSF46689">
    <property type="entry name" value="Homeodomain-like"/>
    <property type="match status" value="1"/>
</dbReference>
<dbReference type="AlphaFoldDB" id="A0A3N4CVR1"/>
<dbReference type="InterPro" id="IPR050109">
    <property type="entry name" value="HTH-type_TetR-like_transc_reg"/>
</dbReference>
<dbReference type="Pfam" id="PF00440">
    <property type="entry name" value="TetR_N"/>
    <property type="match status" value="1"/>
</dbReference>
<gene>
    <name evidence="4" type="primary">yxaF</name>
    <name evidence="3" type="ORF">J5A53_11585</name>
    <name evidence="4" type="ORF">NCTC12967_00797</name>
</gene>
<protein>
    <submittedName>
        <fullName evidence="3">TetR/AcrR family transcriptional regulator</fullName>
    </submittedName>
    <submittedName>
        <fullName evidence="4">Uncharacterized HTH-type transcriptional regulator yxaF</fullName>
    </submittedName>
</protein>
<dbReference type="Proteomes" id="UP000273044">
    <property type="component" value="Chromosome"/>
</dbReference>
<dbReference type="PANTHER" id="PTHR30055">
    <property type="entry name" value="HTH-TYPE TRANSCRIPTIONAL REGULATOR RUTR"/>
    <property type="match status" value="1"/>
</dbReference>
<accession>A0A3N4CVR1</accession>
<dbReference type="RefSeq" id="WP_051014931.1">
    <property type="nucleotide sequence ID" value="NZ_CAJZDL010000040.1"/>
</dbReference>
<dbReference type="EMBL" id="LR134406">
    <property type="protein sequence ID" value="VEH69527.1"/>
    <property type="molecule type" value="Genomic_DNA"/>
</dbReference>
<dbReference type="GeneID" id="64406279"/>
<keyword evidence="5" id="KW-1185">Reference proteome</keyword>
<dbReference type="Gene3D" id="1.10.357.10">
    <property type="entry name" value="Tetracycline Repressor, domain 2"/>
    <property type="match status" value="1"/>
</dbReference>
<proteinExistence type="predicted"/>
<reference evidence="4 5" key="1">
    <citation type="submission" date="2018-12" db="EMBL/GenBank/DDBJ databases">
        <authorList>
            <consortium name="Pathogen Informatics"/>
        </authorList>
    </citation>
    <scope>NUCLEOTIDE SEQUENCE [LARGE SCALE GENOMIC DNA]</scope>
    <source>
        <strain evidence="4 5">NCTC12967</strain>
    </source>
</reference>
<dbReference type="InterPro" id="IPR009057">
    <property type="entry name" value="Homeodomain-like_sf"/>
</dbReference>
<dbReference type="PANTHER" id="PTHR30055:SF223">
    <property type="entry name" value="HTH-TYPE TRANSCRIPTIONAL REGULATOR UIDR"/>
    <property type="match status" value="1"/>
</dbReference>
<dbReference type="InterPro" id="IPR001647">
    <property type="entry name" value="HTH_TetR"/>
</dbReference>
<dbReference type="OrthoDB" id="5242390at2"/>
<organism evidence="4 5">
    <name type="scientific">Arachnia propionica</name>
    <dbReference type="NCBI Taxonomy" id="1750"/>
    <lineage>
        <taxon>Bacteria</taxon>
        <taxon>Bacillati</taxon>
        <taxon>Actinomycetota</taxon>
        <taxon>Actinomycetes</taxon>
        <taxon>Propionibacteriales</taxon>
        <taxon>Propionibacteriaceae</taxon>
        <taxon>Arachnia</taxon>
    </lineage>
</organism>
<dbReference type="EMBL" id="CP072385">
    <property type="protein sequence ID" value="QUC10421.1"/>
    <property type="molecule type" value="Genomic_DNA"/>
</dbReference>
<reference evidence="3" key="2">
    <citation type="submission" date="2021-03" db="EMBL/GenBank/DDBJ databases">
        <title>Human Oral Microbial Genomes.</title>
        <authorList>
            <person name="Johnston C.D."/>
            <person name="Chen T."/>
            <person name="Dewhirst F.E."/>
        </authorList>
    </citation>
    <scope>NUCLEOTIDE SEQUENCE</scope>
    <source>
        <strain evidence="3">F0714</strain>
    </source>
</reference>
<evidence type="ECO:0000313" key="3">
    <source>
        <dbReference type="EMBL" id="QUC10421.1"/>
    </source>
</evidence>
<dbReference type="GO" id="GO:0003700">
    <property type="term" value="F:DNA-binding transcription factor activity"/>
    <property type="evidence" value="ECO:0007669"/>
    <property type="project" value="TreeGrafter"/>
</dbReference>
<evidence type="ECO:0000313" key="5">
    <source>
        <dbReference type="Proteomes" id="UP000273044"/>
    </source>
</evidence>
<feature type="domain" description="HTH tetR-type" evidence="2">
    <location>
        <begin position="18"/>
        <end position="63"/>
    </location>
</feature>
<evidence type="ECO:0000256" key="1">
    <source>
        <dbReference type="ARBA" id="ARBA00023125"/>
    </source>
</evidence>
<keyword evidence="1" id="KW-0238">DNA-binding</keyword>
<dbReference type="Proteomes" id="UP000677180">
    <property type="component" value="Chromosome"/>
</dbReference>